<dbReference type="InParanoid" id="A0A6P7GMQ3"/>
<dbReference type="InterPro" id="IPR031866">
    <property type="entry name" value="DUF4758"/>
</dbReference>
<feature type="compositionally biased region" description="Low complexity" evidence="1">
    <location>
        <begin position="445"/>
        <end position="456"/>
    </location>
</feature>
<reference evidence="4" key="1">
    <citation type="submission" date="2025-08" db="UniProtKB">
        <authorList>
            <consortium name="RefSeq"/>
        </authorList>
    </citation>
    <scope>IDENTIFICATION</scope>
    <source>
        <tissue evidence="4">Whole insect</tissue>
    </source>
</reference>
<sequence>WLFLISCFSVSAHLVQSSQGPVFINPENANAGVAPSQTTSGNQGNYITQTVYGFLDFTTTIGNTVMVFSPQSAAAAPSEVKSSSNEISSNNIIETKPITSKNEVKIKPTKTQSSGDKKSSQKVVSVVQVKSDPPKPALTAKPAPTVKPSSAKKEVKPSAVTKATEKPKSTIKQAPVVFSSKVEVVDGAASTKLSATQSVITKVEIVGGSTKLAEPIIASKVESRKEPESSVVSSIVQVKSDNEAALVIGNNIGEPEYDFLSRQPSEVVEETFKVVNLKPSSKFLLKHRPATEVKKNVAAKRSEHPTGLVTKLGGTVVKDGVTTVIETSVIGTYISGKYAQVLQSTSRKINPTQSLRILKTAAPSLSKGNKQRQIDPTPAAAVNEETSSLPAENAIKSTRKSLGASGAYKRFKNRHKEPDVAVSEEDNDRSDAATAQPNYKKSQKNRSQSQSSRNSKPITTTHSQQKPRRNRNRKASTTSKPYVHSEEPSTPSTTKRFSATRKTKQSKTVHSSEVSSNNNNNNNNNGYSRRAFKPKVQPSSVDVSGSGSSSLYKFKLNRSPGRWQYKTTSKPRVTIRKQNSDEPGNNNETPGISSSPMPPSSGQEVPHTPINDVVTPQARSDDVDSLEESESIASIIDDESATANKLDVPAPAAFPVETIKVEISTPSDFGDIYYEIATIKSPYTFQVNCFFIIHFAYIFS</sequence>
<feature type="region of interest" description="Disordered" evidence="1">
    <location>
        <begin position="361"/>
        <end position="622"/>
    </location>
</feature>
<organism evidence="4">
    <name type="scientific">Diabrotica virgifera virgifera</name>
    <name type="common">western corn rootworm</name>
    <dbReference type="NCBI Taxonomy" id="50390"/>
    <lineage>
        <taxon>Eukaryota</taxon>
        <taxon>Metazoa</taxon>
        <taxon>Ecdysozoa</taxon>
        <taxon>Arthropoda</taxon>
        <taxon>Hexapoda</taxon>
        <taxon>Insecta</taxon>
        <taxon>Pterygota</taxon>
        <taxon>Neoptera</taxon>
        <taxon>Endopterygota</taxon>
        <taxon>Coleoptera</taxon>
        <taxon>Polyphaga</taxon>
        <taxon>Cucujiformia</taxon>
        <taxon>Chrysomeloidea</taxon>
        <taxon>Chrysomelidae</taxon>
        <taxon>Galerucinae</taxon>
        <taxon>Diabroticina</taxon>
        <taxon>Diabroticites</taxon>
        <taxon>Diabrotica</taxon>
    </lineage>
</organism>
<protein>
    <submittedName>
        <fullName evidence="4">Peroxisomal membrane protein PEX14</fullName>
    </submittedName>
</protein>
<feature type="domain" description="DUF4758" evidence="3">
    <location>
        <begin position="221"/>
        <end position="346"/>
    </location>
</feature>
<gene>
    <name evidence="4" type="primary">LOC114339971</name>
</gene>
<name>A0A6P7GMQ3_DIAVI</name>
<dbReference type="FunCoup" id="A0A6P7GMQ3">
    <property type="interactions" value="17"/>
</dbReference>
<accession>A0A6P7GMQ3</accession>
<dbReference type="PANTHER" id="PTHR39072">
    <property type="entry name" value="RE48511P"/>
    <property type="match status" value="1"/>
</dbReference>
<feature type="signal peptide" evidence="2">
    <location>
        <begin position="1"/>
        <end position="17"/>
    </location>
</feature>
<keyword evidence="2" id="KW-0732">Signal</keyword>
<evidence type="ECO:0000313" key="4">
    <source>
        <dbReference type="RefSeq" id="XP_028146468.1"/>
    </source>
</evidence>
<feature type="compositionally biased region" description="Polar residues" evidence="1">
    <location>
        <begin position="581"/>
        <end position="592"/>
    </location>
</feature>
<dbReference type="PANTHER" id="PTHR39072:SF3">
    <property type="entry name" value="RE48511P"/>
    <property type="match status" value="1"/>
</dbReference>
<feature type="compositionally biased region" description="Basic residues" evidence="1">
    <location>
        <begin position="465"/>
        <end position="474"/>
    </location>
</feature>
<evidence type="ECO:0000259" key="3">
    <source>
        <dbReference type="Pfam" id="PF15950"/>
    </source>
</evidence>
<feature type="chain" id="PRO_5027634443" evidence="2">
    <location>
        <begin position="18"/>
        <end position="700"/>
    </location>
</feature>
<dbReference type="AlphaFoldDB" id="A0A6P7GMQ3"/>
<evidence type="ECO:0000256" key="1">
    <source>
        <dbReference type="SAM" id="MobiDB-lite"/>
    </source>
</evidence>
<dbReference type="RefSeq" id="XP_028146468.1">
    <property type="nucleotide sequence ID" value="XM_028290667.1"/>
</dbReference>
<feature type="compositionally biased region" description="Polar residues" evidence="1">
    <location>
        <begin position="488"/>
        <end position="497"/>
    </location>
</feature>
<proteinExistence type="predicted"/>
<feature type="compositionally biased region" description="Low complexity" evidence="1">
    <location>
        <begin position="121"/>
        <end position="148"/>
    </location>
</feature>
<evidence type="ECO:0000256" key="2">
    <source>
        <dbReference type="SAM" id="SignalP"/>
    </source>
</evidence>
<dbReference type="OrthoDB" id="6430068at2759"/>
<feature type="compositionally biased region" description="Basic residues" evidence="1">
    <location>
        <begin position="498"/>
        <end position="507"/>
    </location>
</feature>
<dbReference type="Pfam" id="PF15950">
    <property type="entry name" value="DUF4758"/>
    <property type="match status" value="1"/>
</dbReference>
<feature type="compositionally biased region" description="Low complexity" evidence="1">
    <location>
        <begin position="539"/>
        <end position="550"/>
    </location>
</feature>
<feature type="non-terminal residue" evidence="4">
    <location>
        <position position="1"/>
    </location>
</feature>
<feature type="region of interest" description="Disordered" evidence="1">
    <location>
        <begin position="99"/>
        <end position="167"/>
    </location>
</feature>